<evidence type="ECO:0000313" key="2">
    <source>
        <dbReference type="Proteomes" id="UP001210120"/>
    </source>
</evidence>
<protein>
    <recommendedName>
        <fullName evidence="3">Single-stranded DNA-binding protein</fullName>
    </recommendedName>
</protein>
<accession>A0ABY7M0N6</accession>
<keyword evidence="2" id="KW-1185">Reference proteome</keyword>
<reference evidence="1" key="1">
    <citation type="submission" date="2022-12" db="EMBL/GenBank/DDBJ databases">
        <title>Genomic Characterization of Candidatus Phytoplasma sacchari in China.</title>
        <authorList>
            <person name="Zhang R.-Y."/>
        </authorList>
    </citation>
    <scope>NUCLEOTIDE SEQUENCE [LARGE SCALE GENOMIC DNA]</scope>
    <source>
        <strain evidence="1">SCWL1</strain>
    </source>
</reference>
<dbReference type="EMBL" id="CP115156">
    <property type="protein sequence ID" value="WBL31294.1"/>
    <property type="molecule type" value="Genomic_DNA"/>
</dbReference>
<evidence type="ECO:0000313" key="1">
    <source>
        <dbReference type="EMBL" id="WBL31294.1"/>
    </source>
</evidence>
<organism evidence="1 2">
    <name type="scientific">Candidatus Phytoplasma sacchari</name>
    <dbReference type="NCBI Taxonomy" id="2609813"/>
    <lineage>
        <taxon>Bacteria</taxon>
        <taxon>Bacillati</taxon>
        <taxon>Mycoplasmatota</taxon>
        <taxon>Mollicutes</taxon>
        <taxon>Acholeplasmatales</taxon>
        <taxon>Acholeplasmataceae</taxon>
        <taxon>Candidatus Phytoplasma</taxon>
        <taxon>16SrXI (Rice yellow dwarf group)</taxon>
    </lineage>
</organism>
<evidence type="ECO:0008006" key="3">
    <source>
        <dbReference type="Google" id="ProtNLM"/>
    </source>
</evidence>
<proteinExistence type="predicted"/>
<name>A0ABY7M0N6_9MOLU</name>
<gene>
    <name evidence="1" type="ORF">O7R10_01645</name>
</gene>
<sequence>MVKRNNSILIITGRLIKEKSNIILNSEIIRKNFNFFNRKVYFQVPPMYSARAKKRP</sequence>
<dbReference type="Proteomes" id="UP001210120">
    <property type="component" value="Chromosome"/>
</dbReference>